<dbReference type="GO" id="GO:0005886">
    <property type="term" value="C:plasma membrane"/>
    <property type="evidence" value="ECO:0007669"/>
    <property type="project" value="TreeGrafter"/>
</dbReference>
<protein>
    <recommendedName>
        <fullName evidence="7">GtrA/DPMS transmembrane domain-containing protein</fullName>
    </recommendedName>
</protein>
<sequence length="147" mass="16391">MSFLSRFFRFLRSSFVGIMATVADFAVLEICVRLLHVEPSTAKIFSFLVGLSVQFFGNRTFAFHATGGSLRRQALLFCCVESVTLTLNWLLFRFLIRSLHLPIELANLIVTFVIYVGFSYPAWRLVFRVSKPHEQGPGGPGAPSGAA</sequence>
<dbReference type="PANTHER" id="PTHR38459">
    <property type="entry name" value="PROPHAGE BACTOPRENOL-LINKED GLUCOSE TRANSLOCASE HOMOLOG"/>
    <property type="match status" value="1"/>
</dbReference>
<reference evidence="8 9" key="2">
    <citation type="submission" date="2016-12" db="EMBL/GenBank/DDBJ databases">
        <title>Draft Genome Sequence of Cystobacter ferrugineus Strain Cbfe23.</title>
        <authorList>
            <person name="Akbar S."/>
            <person name="Dowd S.E."/>
            <person name="Stevens D.C."/>
        </authorList>
    </citation>
    <scope>NUCLEOTIDE SEQUENCE [LARGE SCALE GENOMIC DNA]</scope>
    <source>
        <strain evidence="8 9">Cbfe23</strain>
    </source>
</reference>
<dbReference type="InterPro" id="IPR007267">
    <property type="entry name" value="GtrA_DPMS_TM"/>
</dbReference>
<accession>A0A1L9B4I9</accession>
<keyword evidence="4 6" id="KW-1133">Transmembrane helix</keyword>
<dbReference type="InterPro" id="IPR051401">
    <property type="entry name" value="GtrA_CellWall_Glycosyl"/>
</dbReference>
<dbReference type="AlphaFoldDB" id="A0A1L9B4I9"/>
<dbReference type="Proteomes" id="UP000182229">
    <property type="component" value="Unassembled WGS sequence"/>
</dbReference>
<dbReference type="EMBL" id="MPIN01000008">
    <property type="protein sequence ID" value="OJH37175.1"/>
    <property type="molecule type" value="Genomic_DNA"/>
</dbReference>
<evidence type="ECO:0000256" key="2">
    <source>
        <dbReference type="ARBA" id="ARBA00009399"/>
    </source>
</evidence>
<dbReference type="RefSeq" id="WP_071901511.1">
    <property type="nucleotide sequence ID" value="NZ_MPIN01000008.1"/>
</dbReference>
<comment type="subcellular location">
    <subcellularLocation>
        <location evidence="1">Membrane</location>
        <topology evidence="1">Multi-pass membrane protein</topology>
    </subcellularLocation>
</comment>
<evidence type="ECO:0000256" key="5">
    <source>
        <dbReference type="ARBA" id="ARBA00023136"/>
    </source>
</evidence>
<feature type="transmembrane region" description="Helical" evidence="6">
    <location>
        <begin position="15"/>
        <end position="36"/>
    </location>
</feature>
<comment type="caution">
    <text evidence="8">The sequence shown here is derived from an EMBL/GenBank/DDBJ whole genome shotgun (WGS) entry which is preliminary data.</text>
</comment>
<comment type="similarity">
    <text evidence="2">Belongs to the GtrA family.</text>
</comment>
<evidence type="ECO:0000256" key="3">
    <source>
        <dbReference type="ARBA" id="ARBA00022692"/>
    </source>
</evidence>
<dbReference type="Pfam" id="PF04138">
    <property type="entry name" value="GtrA_DPMS_TM"/>
    <property type="match status" value="1"/>
</dbReference>
<dbReference type="OrthoDB" id="5523668at2"/>
<keyword evidence="5 6" id="KW-0472">Membrane</keyword>
<feature type="transmembrane region" description="Helical" evidence="6">
    <location>
        <begin position="42"/>
        <end position="62"/>
    </location>
</feature>
<proteinExistence type="inferred from homology"/>
<dbReference type="GO" id="GO:0000271">
    <property type="term" value="P:polysaccharide biosynthetic process"/>
    <property type="evidence" value="ECO:0007669"/>
    <property type="project" value="InterPro"/>
</dbReference>
<evidence type="ECO:0000256" key="1">
    <source>
        <dbReference type="ARBA" id="ARBA00004141"/>
    </source>
</evidence>
<feature type="domain" description="GtrA/DPMS transmembrane" evidence="7">
    <location>
        <begin position="15"/>
        <end position="120"/>
    </location>
</feature>
<keyword evidence="3 6" id="KW-0812">Transmembrane</keyword>
<evidence type="ECO:0000313" key="9">
    <source>
        <dbReference type="Proteomes" id="UP000182229"/>
    </source>
</evidence>
<evidence type="ECO:0000259" key="7">
    <source>
        <dbReference type="Pfam" id="PF04138"/>
    </source>
</evidence>
<feature type="transmembrane region" description="Helical" evidence="6">
    <location>
        <begin position="108"/>
        <end position="127"/>
    </location>
</feature>
<feature type="transmembrane region" description="Helical" evidence="6">
    <location>
        <begin position="74"/>
        <end position="96"/>
    </location>
</feature>
<evidence type="ECO:0000313" key="8">
    <source>
        <dbReference type="EMBL" id="OJH37175.1"/>
    </source>
</evidence>
<organism evidence="8 9">
    <name type="scientific">Cystobacter ferrugineus</name>
    <dbReference type="NCBI Taxonomy" id="83449"/>
    <lineage>
        <taxon>Bacteria</taxon>
        <taxon>Pseudomonadati</taxon>
        <taxon>Myxococcota</taxon>
        <taxon>Myxococcia</taxon>
        <taxon>Myxococcales</taxon>
        <taxon>Cystobacterineae</taxon>
        <taxon>Archangiaceae</taxon>
        <taxon>Cystobacter</taxon>
    </lineage>
</organism>
<evidence type="ECO:0000256" key="4">
    <source>
        <dbReference type="ARBA" id="ARBA00022989"/>
    </source>
</evidence>
<gene>
    <name evidence="8" type="ORF">BON30_28040</name>
</gene>
<evidence type="ECO:0000256" key="6">
    <source>
        <dbReference type="SAM" id="Phobius"/>
    </source>
</evidence>
<keyword evidence="9" id="KW-1185">Reference proteome</keyword>
<dbReference type="PANTHER" id="PTHR38459:SF1">
    <property type="entry name" value="PROPHAGE BACTOPRENOL-LINKED GLUCOSE TRANSLOCASE HOMOLOG"/>
    <property type="match status" value="1"/>
</dbReference>
<reference evidence="9" key="1">
    <citation type="submission" date="2016-11" db="EMBL/GenBank/DDBJ databases">
        <authorList>
            <person name="Shukria A."/>
            <person name="Stevens D.C."/>
        </authorList>
    </citation>
    <scope>NUCLEOTIDE SEQUENCE [LARGE SCALE GENOMIC DNA]</scope>
    <source>
        <strain evidence="9">Cbfe23</strain>
    </source>
</reference>
<name>A0A1L9B4I9_9BACT</name>